<dbReference type="Proteomes" id="UP001321741">
    <property type="component" value="Chromosome"/>
</dbReference>
<proteinExistence type="predicted"/>
<feature type="domain" description="YcaO" evidence="1">
    <location>
        <begin position="1"/>
        <end position="94"/>
    </location>
</feature>
<evidence type="ECO:0000313" key="3">
    <source>
        <dbReference type="Proteomes" id="UP001321741"/>
    </source>
</evidence>
<dbReference type="PROSITE" id="PS51664">
    <property type="entry name" value="YCAO"/>
    <property type="match status" value="1"/>
</dbReference>
<protein>
    <recommendedName>
        <fullName evidence="1">YcaO domain-containing protein</fullName>
    </recommendedName>
</protein>
<organism evidence="2 3">
    <name type="scientific">Lactobacillus xylocopicola</name>
    <dbReference type="NCBI Taxonomy" id="2976676"/>
    <lineage>
        <taxon>Bacteria</taxon>
        <taxon>Bacillati</taxon>
        <taxon>Bacillota</taxon>
        <taxon>Bacilli</taxon>
        <taxon>Lactobacillales</taxon>
        <taxon>Lactobacillaceae</taxon>
        <taxon>Lactobacillus</taxon>
    </lineage>
</organism>
<sequence length="94" mass="11089">MEVLFSKIDFCDPLKFLERKKYISSFVELLSYLKQVAPEASFLDITPPFVNNYRVARVFIPELLAMTFPSFPQLNHPRLKNESLDYECYIHPMP</sequence>
<dbReference type="EMBL" id="AP026803">
    <property type="protein sequence ID" value="BDR61134.1"/>
    <property type="molecule type" value="Genomic_DNA"/>
</dbReference>
<dbReference type="InterPro" id="IPR003776">
    <property type="entry name" value="YcaO-like_dom"/>
</dbReference>
<reference evidence="2 3" key="1">
    <citation type="journal article" date="2023" name="Microbiol. Spectr.">
        <title>Symbiosis of Carpenter Bees with Uncharacterized Lactic Acid Bacteria Showing NAD Auxotrophy.</title>
        <authorList>
            <person name="Kawasaki S."/>
            <person name="Ozawa K."/>
            <person name="Mori T."/>
            <person name="Yamamoto A."/>
            <person name="Ito M."/>
            <person name="Ohkuma M."/>
            <person name="Sakamoto M."/>
            <person name="Matsutani M."/>
        </authorList>
    </citation>
    <scope>NUCLEOTIDE SEQUENCE [LARGE SCALE GENOMIC DNA]</scope>
    <source>
        <strain evidence="2 3">Kim32-2</strain>
    </source>
</reference>
<evidence type="ECO:0000313" key="2">
    <source>
        <dbReference type="EMBL" id="BDR61134.1"/>
    </source>
</evidence>
<gene>
    <name evidence="2" type="ORF">KIM322_13950</name>
</gene>
<accession>A0ABN6SNE6</accession>
<name>A0ABN6SNE6_9LACO</name>
<keyword evidence="3" id="KW-1185">Reference proteome</keyword>
<evidence type="ECO:0000259" key="1">
    <source>
        <dbReference type="PROSITE" id="PS51664"/>
    </source>
</evidence>
<dbReference type="RefSeq" id="WP_317637363.1">
    <property type="nucleotide sequence ID" value="NZ_AP026803.1"/>
</dbReference>